<feature type="non-terminal residue" evidence="2">
    <location>
        <position position="1"/>
    </location>
</feature>
<protein>
    <recommendedName>
        <fullName evidence="1">DUF4218 domain-containing protein</fullName>
    </recommendedName>
</protein>
<proteinExistence type="predicted"/>
<dbReference type="InterPro" id="IPR025452">
    <property type="entry name" value="DUF4218"/>
</dbReference>
<evidence type="ECO:0000259" key="1">
    <source>
        <dbReference type="Pfam" id="PF13960"/>
    </source>
</evidence>
<dbReference type="EMBL" id="CAMGYJ010000010">
    <property type="protein sequence ID" value="CAI0552042.1"/>
    <property type="molecule type" value="Genomic_DNA"/>
</dbReference>
<evidence type="ECO:0000313" key="3">
    <source>
        <dbReference type="Proteomes" id="UP001154282"/>
    </source>
</evidence>
<dbReference type="AlphaFoldDB" id="A0AAV0R6I3"/>
<name>A0AAV0R6I3_9ROSI</name>
<dbReference type="PANTHER" id="PTHR48451">
    <property type="entry name" value="DUF4218 DOMAIN-CONTAINING PROTEIN"/>
    <property type="match status" value="1"/>
</dbReference>
<comment type="caution">
    <text evidence="2">The sequence shown here is derived from an EMBL/GenBank/DDBJ whole genome shotgun (WGS) entry which is preliminary data.</text>
</comment>
<sequence>SIAKGYLAKERWDFCSRYLQGVETQFNRPSRNEDNLQRGVDSTTNVVSKIFPNVGPPLRKGRLQTLDRDMLEKAHQYVLTNCTEVAHPIEMHLSLLKSQNPRATPHTIQRLHNSRFQSWFKEQVESRSIDIPIADLEDFEQLAQKPSEVVRFFKGYIVNGFRFHTKKLEQKRKTQNSGVMVTASTQSFASAR</sequence>
<dbReference type="Pfam" id="PF13960">
    <property type="entry name" value="DUF4218"/>
    <property type="match status" value="1"/>
</dbReference>
<evidence type="ECO:0000313" key="2">
    <source>
        <dbReference type="EMBL" id="CAI0552042.1"/>
    </source>
</evidence>
<dbReference type="Proteomes" id="UP001154282">
    <property type="component" value="Unassembled WGS sequence"/>
</dbReference>
<accession>A0AAV0R6I3</accession>
<reference evidence="2" key="1">
    <citation type="submission" date="2022-08" db="EMBL/GenBank/DDBJ databases">
        <authorList>
            <person name="Gutierrez-Valencia J."/>
        </authorList>
    </citation>
    <scope>NUCLEOTIDE SEQUENCE</scope>
</reference>
<gene>
    <name evidence="2" type="ORF">LITE_LOCUS46224</name>
</gene>
<organism evidence="2 3">
    <name type="scientific">Linum tenue</name>
    <dbReference type="NCBI Taxonomy" id="586396"/>
    <lineage>
        <taxon>Eukaryota</taxon>
        <taxon>Viridiplantae</taxon>
        <taxon>Streptophyta</taxon>
        <taxon>Embryophyta</taxon>
        <taxon>Tracheophyta</taxon>
        <taxon>Spermatophyta</taxon>
        <taxon>Magnoliopsida</taxon>
        <taxon>eudicotyledons</taxon>
        <taxon>Gunneridae</taxon>
        <taxon>Pentapetalae</taxon>
        <taxon>rosids</taxon>
        <taxon>fabids</taxon>
        <taxon>Malpighiales</taxon>
        <taxon>Linaceae</taxon>
        <taxon>Linum</taxon>
    </lineage>
</organism>
<feature type="domain" description="DUF4218" evidence="1">
    <location>
        <begin position="1"/>
        <end position="32"/>
    </location>
</feature>
<keyword evidence="3" id="KW-1185">Reference proteome</keyword>
<dbReference type="PANTHER" id="PTHR48451:SF1">
    <property type="entry name" value="DUF4218 DOMAIN-CONTAINING PROTEIN"/>
    <property type="match status" value="1"/>
</dbReference>
<feature type="non-terminal residue" evidence="2">
    <location>
        <position position="192"/>
    </location>
</feature>